<protein>
    <recommendedName>
        <fullName evidence="1">Transposase DDE domain-containing protein</fullName>
    </recommendedName>
</protein>
<dbReference type="InterPro" id="IPR025668">
    <property type="entry name" value="Tnp_DDE_dom"/>
</dbReference>
<evidence type="ECO:0000313" key="2">
    <source>
        <dbReference type="EMBL" id="VAX41209.1"/>
    </source>
</evidence>
<dbReference type="Pfam" id="PF13586">
    <property type="entry name" value="DDE_Tnp_1_2"/>
    <property type="match status" value="1"/>
</dbReference>
<accession>A0A3B1DFS6</accession>
<evidence type="ECO:0000259" key="1">
    <source>
        <dbReference type="Pfam" id="PF13586"/>
    </source>
</evidence>
<organism evidence="2">
    <name type="scientific">hydrothermal vent metagenome</name>
    <dbReference type="NCBI Taxonomy" id="652676"/>
    <lineage>
        <taxon>unclassified sequences</taxon>
        <taxon>metagenomes</taxon>
        <taxon>ecological metagenomes</taxon>
    </lineage>
</organism>
<dbReference type="EMBL" id="UOGL01000520">
    <property type="protein sequence ID" value="VAX41209.1"/>
    <property type="molecule type" value="Genomic_DNA"/>
</dbReference>
<dbReference type="AlphaFoldDB" id="A0A3B1DFS6"/>
<name>A0A3B1DFS6_9ZZZZ</name>
<feature type="domain" description="Transposase DDE" evidence="1">
    <location>
        <begin position="27"/>
        <end position="117"/>
    </location>
</feature>
<reference evidence="2" key="1">
    <citation type="submission" date="2018-06" db="EMBL/GenBank/DDBJ databases">
        <authorList>
            <person name="Zhirakovskaya E."/>
        </authorList>
    </citation>
    <scope>NUCLEOTIDE SEQUENCE</scope>
</reference>
<gene>
    <name evidence="2" type="ORF">MNBD_PLANCTO02-337</name>
</gene>
<sequence>MEKLCGWFLESNGERYRNQFGFYPESLHVDQIYRTRANRKFCKEHNIRMTAPPLGRRPKHVSIEEKQQALADEGIRNHVEGKFGQAKRRFALGRIMARLMSTSGAQISLIFLVMNLEEALFRITR</sequence>
<proteinExistence type="predicted"/>